<comment type="caution">
    <text evidence="1">The sequence shown here is derived from an EMBL/GenBank/DDBJ whole genome shotgun (WGS) entry which is preliminary data.</text>
</comment>
<protein>
    <submittedName>
        <fullName evidence="1">Uncharacterized protein</fullName>
    </submittedName>
</protein>
<reference evidence="1 2" key="1">
    <citation type="submission" date="2023-07" db="EMBL/GenBank/DDBJ databases">
        <authorList>
            <person name="Lian W.-H."/>
        </authorList>
    </citation>
    <scope>NUCLEOTIDE SEQUENCE [LARGE SCALE GENOMIC DNA]</scope>
    <source>
        <strain evidence="1 2">SYSU DXS3180</strain>
    </source>
</reference>
<sequence length="176" mass="20084">MELYNLHTIVDGLESLAAIEKEHPVIGKQLFDFVNEVNSCCEMAYNRLSQALGNVRNLSSQSTKKKVDDVIGQINEAPDSKWFKEVAGICDQLAVLASRHQSDFSLQLQYTSSFGDNWEDAKDKMISTHYSAHYKIAPLFSLLEQHERQLKDDIRGLYSMFKVNLAQQKRLEVSKI</sequence>
<organism evidence="1 2">
    <name type="scientific">Danxiaibacter flavus</name>
    <dbReference type="NCBI Taxonomy" id="3049108"/>
    <lineage>
        <taxon>Bacteria</taxon>
        <taxon>Pseudomonadati</taxon>
        <taxon>Bacteroidota</taxon>
        <taxon>Chitinophagia</taxon>
        <taxon>Chitinophagales</taxon>
        <taxon>Chitinophagaceae</taxon>
        <taxon>Danxiaibacter</taxon>
    </lineage>
</organism>
<dbReference type="EMBL" id="JAULBC010000007">
    <property type="protein sequence ID" value="MEX6690034.1"/>
    <property type="molecule type" value="Genomic_DNA"/>
</dbReference>
<proteinExistence type="predicted"/>
<dbReference type="Proteomes" id="UP001560573">
    <property type="component" value="Unassembled WGS sequence"/>
</dbReference>
<evidence type="ECO:0000313" key="1">
    <source>
        <dbReference type="EMBL" id="MEX6690034.1"/>
    </source>
</evidence>
<dbReference type="RefSeq" id="WP_369331442.1">
    <property type="nucleotide sequence ID" value="NZ_JAULBC010000007.1"/>
</dbReference>
<accession>A0ABV3ZNG5</accession>
<name>A0ABV3ZNG5_9BACT</name>
<keyword evidence="2" id="KW-1185">Reference proteome</keyword>
<evidence type="ECO:0000313" key="2">
    <source>
        <dbReference type="Proteomes" id="UP001560573"/>
    </source>
</evidence>
<gene>
    <name evidence="1" type="ORF">QTN47_21170</name>
</gene>